<feature type="domain" description="PPE family C-terminal" evidence="1">
    <location>
        <begin position="23"/>
        <end position="73"/>
    </location>
</feature>
<organism evidence="2 3">
    <name type="scientific">Mycobacterium simiae</name>
    <name type="common">Mycobacterium habana</name>
    <dbReference type="NCBI Taxonomy" id="1784"/>
    <lineage>
        <taxon>Bacteria</taxon>
        <taxon>Bacillati</taxon>
        <taxon>Actinomycetota</taxon>
        <taxon>Actinomycetes</taxon>
        <taxon>Mycobacteriales</taxon>
        <taxon>Mycobacteriaceae</taxon>
        <taxon>Mycobacterium</taxon>
        <taxon>Mycobacterium simiae complex</taxon>
    </lineage>
</organism>
<name>A0A5B1BD66_MYCSI</name>
<evidence type="ECO:0000259" key="1">
    <source>
        <dbReference type="Pfam" id="PF12484"/>
    </source>
</evidence>
<keyword evidence="3" id="KW-1185">Reference proteome</keyword>
<accession>A0A5B1BD66</accession>
<dbReference type="AlphaFoldDB" id="A0A5B1BD66"/>
<proteinExistence type="predicted"/>
<protein>
    <recommendedName>
        <fullName evidence="1">PPE family C-terminal domain-containing protein</fullName>
    </recommendedName>
</protein>
<comment type="caution">
    <text evidence="2">The sequence shown here is derived from an EMBL/GenBank/DDBJ whole genome shotgun (WGS) entry which is preliminary data.</text>
</comment>
<dbReference type="Proteomes" id="UP000324701">
    <property type="component" value="Unassembled WGS sequence"/>
</dbReference>
<dbReference type="EMBL" id="VTZN01000263">
    <property type="protein sequence ID" value="KAA1245224.1"/>
    <property type="molecule type" value="Genomic_DNA"/>
</dbReference>
<evidence type="ECO:0000313" key="2">
    <source>
        <dbReference type="EMBL" id="KAA1245224.1"/>
    </source>
</evidence>
<evidence type="ECO:0000313" key="3">
    <source>
        <dbReference type="Proteomes" id="UP000324701"/>
    </source>
</evidence>
<gene>
    <name evidence="2" type="ORF">F0Q45_24350</name>
</gene>
<dbReference type="InterPro" id="IPR022171">
    <property type="entry name" value="PPE_C"/>
</dbReference>
<dbReference type="Pfam" id="PF12484">
    <property type="entry name" value="PPE-SVP"/>
    <property type="match status" value="1"/>
</dbReference>
<reference evidence="2 3" key="1">
    <citation type="submission" date="2019-09" db="EMBL/GenBank/DDBJ databases">
        <title>Report of infection by Mycobacterium simiae a patient suffering from pulmonary tuberculosis.</title>
        <authorList>
            <person name="Mohanty P.S."/>
            <person name="Bansal A.K."/>
            <person name="Singh H."/>
            <person name="Sharma S."/>
            <person name="Patil S.A."/>
            <person name="Upadhaya P."/>
            <person name="Singh P.K."/>
            <person name="Kumar D."/>
            <person name="Kumar S."/>
            <person name="Singh R.K."/>
            <person name="Chaudhary B."/>
        </authorList>
    </citation>
    <scope>NUCLEOTIDE SEQUENCE [LARGE SCALE GENOMIC DNA]</scope>
    <source>
        <strain evidence="2 3">JAL-560-SIM</strain>
    </source>
</reference>
<sequence>MTADPLRVTTKPDDDSSCCLTAATNVGALANAAAPTADGLNAVPMAPFSQLIGGQYGRTLPSYGFRPTVMAKPPAAG</sequence>